<protein>
    <submittedName>
        <fullName evidence="1">Uncharacterized protein</fullName>
    </submittedName>
</protein>
<gene>
    <name evidence="1" type="ORF">EVAR_93474_1</name>
</gene>
<sequence length="127" mass="14003">MIWSVTFSDRVDGIVPTYGSELNNKYENKKTFTPTQRAIALHIGLTVEGRGRTVIYSDDLGVGLGPVLGNCGGHRILNIYMPGTSYSNILYKILFGNTTIIIMGENSFGVGRKDMIVSFFRLLALSH</sequence>
<proteinExistence type="predicted"/>
<evidence type="ECO:0000313" key="2">
    <source>
        <dbReference type="Proteomes" id="UP000299102"/>
    </source>
</evidence>
<comment type="caution">
    <text evidence="1">The sequence shown here is derived from an EMBL/GenBank/DDBJ whole genome shotgun (WGS) entry which is preliminary data.</text>
</comment>
<name>A0A4C1TLX7_EUMVA</name>
<dbReference type="EMBL" id="BGZK01000065">
    <property type="protein sequence ID" value="GBP14600.1"/>
    <property type="molecule type" value="Genomic_DNA"/>
</dbReference>
<keyword evidence="2" id="KW-1185">Reference proteome</keyword>
<dbReference type="AlphaFoldDB" id="A0A4C1TLX7"/>
<reference evidence="1 2" key="1">
    <citation type="journal article" date="2019" name="Commun. Biol.">
        <title>The bagworm genome reveals a unique fibroin gene that provides high tensile strength.</title>
        <authorList>
            <person name="Kono N."/>
            <person name="Nakamura H."/>
            <person name="Ohtoshi R."/>
            <person name="Tomita M."/>
            <person name="Numata K."/>
            <person name="Arakawa K."/>
        </authorList>
    </citation>
    <scope>NUCLEOTIDE SEQUENCE [LARGE SCALE GENOMIC DNA]</scope>
</reference>
<accession>A0A4C1TLX7</accession>
<organism evidence="1 2">
    <name type="scientific">Eumeta variegata</name>
    <name type="common">Bagworm moth</name>
    <name type="synonym">Eumeta japonica</name>
    <dbReference type="NCBI Taxonomy" id="151549"/>
    <lineage>
        <taxon>Eukaryota</taxon>
        <taxon>Metazoa</taxon>
        <taxon>Ecdysozoa</taxon>
        <taxon>Arthropoda</taxon>
        <taxon>Hexapoda</taxon>
        <taxon>Insecta</taxon>
        <taxon>Pterygota</taxon>
        <taxon>Neoptera</taxon>
        <taxon>Endopterygota</taxon>
        <taxon>Lepidoptera</taxon>
        <taxon>Glossata</taxon>
        <taxon>Ditrysia</taxon>
        <taxon>Tineoidea</taxon>
        <taxon>Psychidae</taxon>
        <taxon>Oiketicinae</taxon>
        <taxon>Eumeta</taxon>
    </lineage>
</organism>
<dbReference type="OrthoDB" id="7474798at2759"/>
<evidence type="ECO:0000313" key="1">
    <source>
        <dbReference type="EMBL" id="GBP14600.1"/>
    </source>
</evidence>
<dbReference type="Proteomes" id="UP000299102">
    <property type="component" value="Unassembled WGS sequence"/>
</dbReference>